<accession>A0A1Q9B3F0</accession>
<proteinExistence type="predicted"/>
<feature type="transmembrane region" description="Helical" evidence="4">
    <location>
        <begin position="63"/>
        <end position="83"/>
    </location>
</feature>
<keyword evidence="1 4" id="KW-0812">Transmembrane</keyword>
<dbReference type="EMBL" id="MKIP01000024">
    <property type="protein sequence ID" value="OLP62571.1"/>
    <property type="molecule type" value="Genomic_DNA"/>
</dbReference>
<dbReference type="GO" id="GO:0022857">
    <property type="term" value="F:transmembrane transporter activity"/>
    <property type="evidence" value="ECO:0007669"/>
    <property type="project" value="InterPro"/>
</dbReference>
<feature type="transmembrane region" description="Helical" evidence="4">
    <location>
        <begin position="237"/>
        <end position="259"/>
    </location>
</feature>
<gene>
    <name evidence="5" type="ORF">BJF93_01915</name>
</gene>
<dbReference type="Gene3D" id="1.20.1250.20">
    <property type="entry name" value="MFS general substrate transporter like domains"/>
    <property type="match status" value="2"/>
</dbReference>
<feature type="transmembrane region" description="Helical" evidence="4">
    <location>
        <begin position="27"/>
        <end position="51"/>
    </location>
</feature>
<dbReference type="InterPro" id="IPR011701">
    <property type="entry name" value="MFS"/>
</dbReference>
<evidence type="ECO:0000313" key="5">
    <source>
        <dbReference type="EMBL" id="OLP62571.1"/>
    </source>
</evidence>
<feature type="transmembrane region" description="Helical" evidence="4">
    <location>
        <begin position="366"/>
        <end position="385"/>
    </location>
</feature>
<evidence type="ECO:0000256" key="3">
    <source>
        <dbReference type="ARBA" id="ARBA00023136"/>
    </source>
</evidence>
<feature type="transmembrane region" description="Helical" evidence="4">
    <location>
        <begin position="90"/>
        <end position="109"/>
    </location>
</feature>
<feature type="transmembrane region" description="Helical" evidence="4">
    <location>
        <begin position="300"/>
        <end position="324"/>
    </location>
</feature>
<evidence type="ECO:0000313" key="6">
    <source>
        <dbReference type="Proteomes" id="UP000186364"/>
    </source>
</evidence>
<feature type="transmembrane region" description="Helical" evidence="4">
    <location>
        <begin position="121"/>
        <end position="142"/>
    </location>
</feature>
<dbReference type="InterPro" id="IPR036259">
    <property type="entry name" value="MFS_trans_sf"/>
</dbReference>
<comment type="caution">
    <text evidence="5">The sequence shown here is derived from an EMBL/GenBank/DDBJ whole genome shotgun (WGS) entry which is preliminary data.</text>
</comment>
<organism evidence="5 6">
    <name type="scientific">Xaviernesmea oryzae</name>
    <dbReference type="NCBI Taxonomy" id="464029"/>
    <lineage>
        <taxon>Bacteria</taxon>
        <taxon>Pseudomonadati</taxon>
        <taxon>Pseudomonadota</taxon>
        <taxon>Alphaproteobacteria</taxon>
        <taxon>Hyphomicrobiales</taxon>
        <taxon>Rhizobiaceae</taxon>
        <taxon>Rhizobium/Agrobacterium group</taxon>
        <taxon>Xaviernesmea</taxon>
    </lineage>
</organism>
<dbReference type="PANTHER" id="PTHR23539:SF1">
    <property type="entry name" value="MAJOR FACILITATOR SUPERFAMILY (MFS) PROFILE DOMAIN-CONTAINING PROTEIN"/>
    <property type="match status" value="1"/>
</dbReference>
<evidence type="ECO:0000256" key="2">
    <source>
        <dbReference type="ARBA" id="ARBA00022989"/>
    </source>
</evidence>
<keyword evidence="2 4" id="KW-1133">Transmembrane helix</keyword>
<evidence type="ECO:0000256" key="4">
    <source>
        <dbReference type="SAM" id="Phobius"/>
    </source>
</evidence>
<feature type="transmembrane region" description="Helical" evidence="4">
    <location>
        <begin position="391"/>
        <end position="412"/>
    </location>
</feature>
<keyword evidence="3 4" id="KW-0472">Membrane</keyword>
<feature type="transmembrane region" description="Helical" evidence="4">
    <location>
        <begin position="154"/>
        <end position="174"/>
    </location>
</feature>
<name>A0A1Q9B3F0_9HYPH</name>
<dbReference type="SUPFAM" id="SSF103473">
    <property type="entry name" value="MFS general substrate transporter"/>
    <property type="match status" value="1"/>
</dbReference>
<dbReference type="Pfam" id="PF07690">
    <property type="entry name" value="MFS_1"/>
    <property type="match status" value="1"/>
</dbReference>
<evidence type="ECO:0000256" key="1">
    <source>
        <dbReference type="ARBA" id="ARBA00022692"/>
    </source>
</evidence>
<dbReference type="PANTHER" id="PTHR23539">
    <property type="entry name" value="MFS TRANSPORTER"/>
    <property type="match status" value="1"/>
</dbReference>
<protein>
    <submittedName>
        <fullName evidence="5">MFS transporter</fullName>
    </submittedName>
</protein>
<feature type="transmembrane region" description="Helical" evidence="4">
    <location>
        <begin position="180"/>
        <end position="200"/>
    </location>
</feature>
<reference evidence="5 6" key="1">
    <citation type="submission" date="2016-09" db="EMBL/GenBank/DDBJ databases">
        <title>Rhizobium sp. nov., a novel species isolated from the rice rhizosphere.</title>
        <authorList>
            <person name="Zhao J."/>
            <person name="Zhang X."/>
        </authorList>
    </citation>
    <scope>NUCLEOTIDE SEQUENCE [LARGE SCALE GENOMIC DNA]</scope>
    <source>
        <strain evidence="5 6">1.7048</strain>
    </source>
</reference>
<keyword evidence="6" id="KW-1185">Reference proteome</keyword>
<feature type="transmembrane region" description="Helical" evidence="4">
    <location>
        <begin position="336"/>
        <end position="354"/>
    </location>
</feature>
<dbReference type="RefSeq" id="WP_075625499.1">
    <property type="nucleotide sequence ID" value="NZ_FOAM01000022.1"/>
</dbReference>
<dbReference type="Proteomes" id="UP000186364">
    <property type="component" value="Unassembled WGS sequence"/>
</dbReference>
<sequence length="426" mass="43906">MATAAFGLPSASPASAEGGRDLRRACLALLALNFFMADMQAGIGPFLGVFLQQHGWQAGPIGTVMTLGGVSGMLMTTPAGAFIDHTRRKRWVIVITGIATVLAAFLILLSQSAVVVGISQVATAVAGAAIVPAVAGITLGIVKQKGFNEQNGRNQAFNHAGNFVGAGLSGWLGWLFGMPAIFYLSAGFGVFAVLSVLSIPERAIDHQAARGMKEGEEGKEGASQAEGFRELLRNKPLLILAAALAFFHLGNGAMLPLFSLAVVDKGGSDPALFTAETVMVAQAVMIPVSLLAMRLSSGRGYWLVLFISFLALPLRGLLAGGVIQPWGVWPVQALDGIGAGLQSVAVPGLVARLLNDTGRVNVGQGAVMTIQGLGASLSPVIGGWLAQMLGYPAAFFILGSLALGSVGLWLGFSGMLRPACAGEQEG</sequence>
<feature type="transmembrane region" description="Helical" evidence="4">
    <location>
        <begin position="271"/>
        <end position="293"/>
    </location>
</feature>
<dbReference type="AlphaFoldDB" id="A0A1Q9B3F0"/>